<evidence type="ECO:0000313" key="2">
    <source>
        <dbReference type="Proteomes" id="UP000000547"/>
    </source>
</evidence>
<evidence type="ECO:0000313" key="1">
    <source>
        <dbReference type="EMBL" id="AAZ26533.1"/>
    </source>
</evidence>
<proteinExistence type="predicted"/>
<dbReference type="Gene3D" id="3.40.630.30">
    <property type="match status" value="1"/>
</dbReference>
<accession>Q488T5</accession>
<dbReference type="DNASU" id="3520785"/>
<dbReference type="InterPro" id="IPR007434">
    <property type="entry name" value="FemAB-like"/>
</dbReference>
<name>Q488T5_COLP3</name>
<dbReference type="PANTHER" id="PTHR47017">
    <property type="entry name" value="ACYL-COA"/>
    <property type="match status" value="1"/>
</dbReference>
<sequence>MNADIKISFIDNIDKISASDWQNLNNSPCPFLRYNFFNALEKSESASAKQGWQAHHLVATNNNDVTAVMPMYLKSHSWGEYVFDWDWADAFKRNDIDYYPKLVATIPFTPVSSDKLLTSQGHVNELFEPLIEHCQQENINSWHILYCNEIRTALPEDVYQRNTVQFHWFNRDYETFDDFLNTFTSRKRKNTRKERLSIIEQEIDIRQLKNNEISQQDLEFFYLTYQLTYLKRGHQPHLSYEFFKQIVADMADNILLIIASHEQEDIACALFFYDDSQLYGRYWGCTKHYNNLHFELCYYRGIEFCIQNKLQSFNPGTQGEHKIQRGFEPVLTYSYHWVKHVPFRMAIKNFCQQEQQHMLTYQEQCQQVLPFRKI</sequence>
<dbReference type="Proteomes" id="UP000000547">
    <property type="component" value="Chromosome"/>
</dbReference>
<reference evidence="1" key="1">
    <citation type="journal article" date="2005" name="Proc. Natl. Acad. Sci. U.S.A.">
        <title>The psychrophilic lifestyle as revealed by the genome sequence of Colwellia psychrerythraea 34H through genomic and proteomic analyses.</title>
        <authorList>
            <person name="Methe B.A."/>
            <person name="Nelson K.E."/>
            <person name="Deming J.W."/>
            <person name="Momen B."/>
            <person name="Melamud E."/>
            <person name="Zhang X."/>
            <person name="Moult J."/>
            <person name="Madupu R."/>
            <person name="Nelson W.C."/>
            <person name="Dodson R.J."/>
            <person name="Brinkac L.M."/>
            <person name="Daugherty S.C."/>
            <person name="Durkin A.S."/>
            <person name="DeBoy R.T."/>
            <person name="Kolonay J.F."/>
            <person name="Sullivan S.A."/>
            <person name="Zhou L."/>
            <person name="Davidsen T.M."/>
            <person name="Wu M."/>
            <person name="Huston A.L."/>
            <person name="Lewis M."/>
            <person name="Weaver B."/>
            <person name="Weidman J.F."/>
            <person name="Khouri H."/>
            <person name="Utterback T.R."/>
            <person name="Feldblyum T.V."/>
            <person name="Fraser C.M."/>
        </authorList>
    </citation>
    <scope>NUCLEOTIDE SEQUENCE [LARGE SCALE GENOMIC DNA]</scope>
    <source>
        <strain evidence="1">34H</strain>
    </source>
</reference>
<dbReference type="PANTHER" id="PTHR47017:SF1">
    <property type="entry name" value="ACYL-COA"/>
    <property type="match status" value="1"/>
</dbReference>
<dbReference type="KEGG" id="cps:CPS_0679"/>
<protein>
    <recommendedName>
        <fullName evidence="3">N-acetyltransferase</fullName>
    </recommendedName>
</protein>
<organism evidence="1 2">
    <name type="scientific">Colwellia psychrerythraea (strain 34H / ATCC BAA-681)</name>
    <name type="common">Vibrio psychroerythus</name>
    <dbReference type="NCBI Taxonomy" id="167879"/>
    <lineage>
        <taxon>Bacteria</taxon>
        <taxon>Pseudomonadati</taxon>
        <taxon>Pseudomonadota</taxon>
        <taxon>Gammaproteobacteria</taxon>
        <taxon>Alteromonadales</taxon>
        <taxon>Colwelliaceae</taxon>
        <taxon>Colwellia</taxon>
    </lineage>
</organism>
<dbReference type="Pfam" id="PF04339">
    <property type="entry name" value="FemAB_like"/>
    <property type="match status" value="1"/>
</dbReference>
<dbReference type="EMBL" id="CP000083">
    <property type="protein sequence ID" value="AAZ26533.1"/>
    <property type="molecule type" value="Genomic_DNA"/>
</dbReference>
<dbReference type="InterPro" id="IPR016181">
    <property type="entry name" value="Acyl_CoA_acyltransferase"/>
</dbReference>
<dbReference type="STRING" id="167879.CPS_0679"/>
<dbReference type="HOGENOM" id="CLU_036032_1_0_6"/>
<dbReference type="AlphaFoldDB" id="Q488T5"/>
<evidence type="ECO:0008006" key="3">
    <source>
        <dbReference type="Google" id="ProtNLM"/>
    </source>
</evidence>
<gene>
    <name evidence="1" type="ordered locus">CPS_0679</name>
</gene>
<dbReference type="SUPFAM" id="SSF55729">
    <property type="entry name" value="Acyl-CoA N-acyltransferases (Nat)"/>
    <property type="match status" value="1"/>
</dbReference>